<evidence type="ECO:0000313" key="3">
    <source>
        <dbReference type="Proteomes" id="UP000324748"/>
    </source>
</evidence>
<protein>
    <submittedName>
        <fullName evidence="2">Uncharacterized protein</fullName>
    </submittedName>
</protein>
<sequence>MGFLEQICIIVIPELLPEEITSRLDQCAWIMNSLKLTASVFESDGSLLIYDTCDLSPNYLLSL</sequence>
<evidence type="ECO:0000313" key="4">
    <source>
        <dbReference type="Proteomes" id="UP000325313"/>
    </source>
</evidence>
<dbReference type="Proteomes" id="UP000324748">
    <property type="component" value="Unassembled WGS sequence"/>
</dbReference>
<organism evidence="2 3">
    <name type="scientific">Puccinia graminis f. sp. tritici</name>
    <dbReference type="NCBI Taxonomy" id="56615"/>
    <lineage>
        <taxon>Eukaryota</taxon>
        <taxon>Fungi</taxon>
        <taxon>Dikarya</taxon>
        <taxon>Basidiomycota</taxon>
        <taxon>Pucciniomycotina</taxon>
        <taxon>Pucciniomycetes</taxon>
        <taxon>Pucciniales</taxon>
        <taxon>Pucciniaceae</taxon>
        <taxon>Puccinia</taxon>
    </lineage>
</organism>
<reference evidence="3 4" key="1">
    <citation type="submission" date="2019-05" db="EMBL/GenBank/DDBJ databases">
        <title>Emergence of the Ug99 lineage of the wheat stem rust pathogen through somatic hybridization.</title>
        <authorList>
            <person name="Li F."/>
            <person name="Upadhyaya N.M."/>
            <person name="Sperschneider J."/>
            <person name="Matny O."/>
            <person name="Nguyen-Phuc H."/>
            <person name="Mago R."/>
            <person name="Raley C."/>
            <person name="Miller M.E."/>
            <person name="Silverstein K.A.T."/>
            <person name="Henningsen E."/>
            <person name="Hirsch C.D."/>
            <person name="Visser B."/>
            <person name="Pretorius Z.A."/>
            <person name="Steffenson B.J."/>
            <person name="Schwessinger B."/>
            <person name="Dodds P.N."/>
            <person name="Figueroa M."/>
        </authorList>
    </citation>
    <scope>NUCLEOTIDE SEQUENCE [LARGE SCALE GENOMIC DNA]</scope>
    <source>
        <strain evidence="2">21-0</strain>
        <strain evidence="1 4">Ug99</strain>
    </source>
</reference>
<evidence type="ECO:0000313" key="2">
    <source>
        <dbReference type="EMBL" id="KAA1104807.1"/>
    </source>
</evidence>
<proteinExistence type="predicted"/>
<evidence type="ECO:0000313" key="1">
    <source>
        <dbReference type="EMBL" id="KAA1098983.1"/>
    </source>
</evidence>
<comment type="caution">
    <text evidence="2">The sequence shown here is derived from an EMBL/GenBank/DDBJ whole genome shotgun (WGS) entry which is preliminary data.</text>
</comment>
<keyword evidence="3" id="KW-1185">Reference proteome</keyword>
<dbReference type="EMBL" id="VSWC01000041">
    <property type="protein sequence ID" value="KAA1104807.1"/>
    <property type="molecule type" value="Genomic_DNA"/>
</dbReference>
<dbReference type="Proteomes" id="UP000325313">
    <property type="component" value="Unassembled WGS sequence"/>
</dbReference>
<name>A0A5B0PSS8_PUCGR</name>
<accession>A0A5B0PSS8</accession>
<gene>
    <name evidence="2" type="ORF">PGT21_032108</name>
    <name evidence="1" type="ORF">PGTUg99_012304</name>
</gene>
<dbReference type="AlphaFoldDB" id="A0A5B0PSS8"/>
<dbReference type="EMBL" id="VDEP01000344">
    <property type="protein sequence ID" value="KAA1098983.1"/>
    <property type="molecule type" value="Genomic_DNA"/>
</dbReference>